<dbReference type="InterPro" id="IPR011598">
    <property type="entry name" value="bHLH_dom"/>
</dbReference>
<evidence type="ECO:0000313" key="8">
    <source>
        <dbReference type="Proteomes" id="UP000019116"/>
    </source>
</evidence>
<dbReference type="PaxDb" id="4565-Traes_4BL_6539A6E5D.1"/>
<evidence type="ECO:0000256" key="2">
    <source>
        <dbReference type="ARBA" id="ARBA00023015"/>
    </source>
</evidence>
<keyword evidence="8" id="KW-1185">Reference proteome</keyword>
<dbReference type="STRING" id="4565.A0A3B6J0S2"/>
<evidence type="ECO:0000256" key="4">
    <source>
        <dbReference type="ARBA" id="ARBA00023163"/>
    </source>
</evidence>
<dbReference type="OrthoDB" id="690068at2759"/>
<evidence type="ECO:0000256" key="5">
    <source>
        <dbReference type="SAM" id="Coils"/>
    </source>
</evidence>
<proteinExistence type="inferred from homology"/>
<reference evidence="7" key="2">
    <citation type="submission" date="2018-10" db="UniProtKB">
        <authorList>
            <consortium name="EnsemblPlants"/>
        </authorList>
    </citation>
    <scope>IDENTIFICATION</scope>
</reference>
<dbReference type="GO" id="GO:0046983">
    <property type="term" value="F:protein dimerization activity"/>
    <property type="evidence" value="ECO:0007669"/>
    <property type="project" value="InterPro"/>
</dbReference>
<name>A0A3B6J0S2_WHEAT</name>
<dbReference type="SMART" id="SM00353">
    <property type="entry name" value="HLH"/>
    <property type="match status" value="1"/>
</dbReference>
<dbReference type="Pfam" id="PF14215">
    <property type="entry name" value="bHLH-MYC_N"/>
    <property type="match status" value="1"/>
</dbReference>
<dbReference type="Gene3D" id="4.10.280.10">
    <property type="entry name" value="Helix-loop-helix DNA-binding domain"/>
    <property type="match status" value="1"/>
</dbReference>
<protein>
    <recommendedName>
        <fullName evidence="6">BHLH domain-containing protein</fullName>
    </recommendedName>
</protein>
<evidence type="ECO:0000256" key="3">
    <source>
        <dbReference type="ARBA" id="ARBA00023159"/>
    </source>
</evidence>
<dbReference type="OMA" id="VETVICF"/>
<dbReference type="InterPro" id="IPR025610">
    <property type="entry name" value="MYC/MYB_N"/>
</dbReference>
<dbReference type="AlphaFoldDB" id="A0A3B6J0S2"/>
<organism evidence="7">
    <name type="scientific">Triticum aestivum</name>
    <name type="common">Wheat</name>
    <dbReference type="NCBI Taxonomy" id="4565"/>
    <lineage>
        <taxon>Eukaryota</taxon>
        <taxon>Viridiplantae</taxon>
        <taxon>Streptophyta</taxon>
        <taxon>Embryophyta</taxon>
        <taxon>Tracheophyta</taxon>
        <taxon>Spermatophyta</taxon>
        <taxon>Magnoliopsida</taxon>
        <taxon>Liliopsida</taxon>
        <taxon>Poales</taxon>
        <taxon>Poaceae</taxon>
        <taxon>BOP clade</taxon>
        <taxon>Pooideae</taxon>
        <taxon>Triticodae</taxon>
        <taxon>Triticeae</taxon>
        <taxon>Triticinae</taxon>
        <taxon>Triticum</taxon>
    </lineage>
</organism>
<keyword evidence="2" id="KW-0805">Transcription regulation</keyword>
<dbReference type="Gramene" id="TraesCS4B03G1016600.1">
    <property type="protein sequence ID" value="TraesCS4B03G1016600.1.CDS"/>
    <property type="gene ID" value="TraesCS4B03G1016600"/>
</dbReference>
<dbReference type="Proteomes" id="UP000019116">
    <property type="component" value="Chromosome 4B"/>
</dbReference>
<dbReference type="SMR" id="A0A3B6J0S2"/>
<dbReference type="PANTHER" id="PTHR46266:SF3">
    <property type="entry name" value="TRANSCRIPTION FACTOR EGL1"/>
    <property type="match status" value="1"/>
</dbReference>
<keyword evidence="4" id="KW-0804">Transcription</keyword>
<dbReference type="Gramene" id="TraesROB_scaffold_017895_01G000600.1">
    <property type="protein sequence ID" value="TraesROB_scaffold_017895_01G000600.1"/>
    <property type="gene ID" value="TraesROB_scaffold_017895_01G000600"/>
</dbReference>
<sequence length="510" mass="57000">MAAPSGPGPGQEPPAGRQLSYHLAAAVRSINWTYAIFWSISTGPAGVLAWKEGFYNGEIKTRKMTSSTTTTEPRSQQLRELYESLLSGGNSDRRARLSPEDLGDAEWYYTISMSYTFRPGQGLPGKSFASNQHVWVYNAQSADTKTFERALLAKTVPIKVSTLLPSRFHHCICIDLSRTCVPFTSLISSWLAFFQTVVCIPFMGGVLELGTSDPVLEDSNMVHQIGTSFWELHLPSFPACSKSEEPCSNPSLANETSEAGIMLEDLDHNAIEGMISELREVECLSDVNLECVTKEMDEFQFLLEGLDSCALEDNWVMDRSFEFISSPQTVSSMDYPCTEDVIVTLSSSVQGTRPSCFIAWRRSLELKDMVVRVTDTEESQKLLKKIVAGGAWTNNGDGGSMARDRESNIKNHVISERRRRERLNEMFMVLKSLVPSIHKVDKASILLQTIAYLKELEQRVKELESNRATIEWRLHDVVGGKKNVSVGSKRKALEREHNDGQSNIVNVTEM</sequence>
<dbReference type="Gramene" id="TraesCS4B02G397800.1">
    <property type="protein sequence ID" value="TraesCS4B02G397800.1"/>
    <property type="gene ID" value="TraesCS4B02G397800"/>
</dbReference>
<feature type="coiled-coil region" evidence="5">
    <location>
        <begin position="446"/>
        <end position="473"/>
    </location>
</feature>
<dbReference type="InterPro" id="IPR036638">
    <property type="entry name" value="HLH_DNA-bd_sf"/>
</dbReference>
<evidence type="ECO:0000256" key="1">
    <source>
        <dbReference type="ARBA" id="ARBA00005510"/>
    </source>
</evidence>
<evidence type="ECO:0000259" key="6">
    <source>
        <dbReference type="PROSITE" id="PS50888"/>
    </source>
</evidence>
<dbReference type="PANTHER" id="PTHR46266">
    <property type="entry name" value="TRANSCRIPTION FACTOR TT8"/>
    <property type="match status" value="1"/>
</dbReference>
<accession>A0A3B6J0S2</accession>
<dbReference type="EnsemblPlants" id="TraesCS4B02G397800.1">
    <property type="protein sequence ID" value="TraesCS4B02G397800.1"/>
    <property type="gene ID" value="TraesCS4B02G397800"/>
</dbReference>
<keyword evidence="3" id="KW-0010">Activator</keyword>
<comment type="similarity">
    <text evidence="1">Belongs to the bHLH protein family.</text>
</comment>
<dbReference type="SUPFAM" id="SSF47459">
    <property type="entry name" value="HLH, helix-loop-helix DNA-binding domain"/>
    <property type="match status" value="1"/>
</dbReference>
<reference evidence="7" key="1">
    <citation type="submission" date="2018-08" db="EMBL/GenBank/DDBJ databases">
        <authorList>
            <person name="Rossello M."/>
        </authorList>
    </citation>
    <scope>NUCLEOTIDE SEQUENCE [LARGE SCALE GENOMIC DNA]</scope>
    <source>
        <strain evidence="7">cv. Chinese Spring</strain>
    </source>
</reference>
<keyword evidence="5" id="KW-0175">Coiled coil</keyword>
<dbReference type="Gramene" id="TraesKAR4B01G0454360.1">
    <property type="protein sequence ID" value="cds.TraesKAR4B01G0454360.1"/>
    <property type="gene ID" value="TraesKAR4B01G0454360"/>
</dbReference>
<feature type="domain" description="BHLH" evidence="6">
    <location>
        <begin position="407"/>
        <end position="456"/>
    </location>
</feature>
<dbReference type="PROSITE" id="PS50888">
    <property type="entry name" value="BHLH"/>
    <property type="match status" value="1"/>
</dbReference>
<dbReference type="Pfam" id="PF00010">
    <property type="entry name" value="HLH"/>
    <property type="match status" value="1"/>
</dbReference>
<dbReference type="Gramene" id="TraesRN4B0101041900.1">
    <property type="protein sequence ID" value="TraesRN4B0101041900.1"/>
    <property type="gene ID" value="TraesRN4B0101041900"/>
</dbReference>
<evidence type="ECO:0000313" key="7">
    <source>
        <dbReference type="EnsemblPlants" id="TraesCS4B02G397800.1"/>
    </source>
</evidence>